<dbReference type="GO" id="GO:0003735">
    <property type="term" value="F:structural constituent of ribosome"/>
    <property type="evidence" value="ECO:0007669"/>
    <property type="project" value="TreeGrafter"/>
</dbReference>
<dbReference type="InterPro" id="IPR019716">
    <property type="entry name" value="Ribosomal_mL53"/>
</dbReference>
<dbReference type="Proteomes" id="UP001150569">
    <property type="component" value="Unassembled WGS sequence"/>
</dbReference>
<accession>A0A9W8A741</accession>
<dbReference type="AlphaFoldDB" id="A0A9W8A741"/>
<reference evidence="7" key="1">
    <citation type="submission" date="2022-07" db="EMBL/GenBank/DDBJ databases">
        <title>Phylogenomic reconstructions and comparative analyses of Kickxellomycotina fungi.</title>
        <authorList>
            <person name="Reynolds N.K."/>
            <person name="Stajich J.E."/>
            <person name="Barry K."/>
            <person name="Grigoriev I.V."/>
            <person name="Crous P."/>
            <person name="Smith M.E."/>
        </authorList>
    </citation>
    <scope>NUCLEOTIDE SEQUENCE</scope>
    <source>
        <strain evidence="7">RSA 861</strain>
    </source>
</reference>
<sequence>MLKFVNNIRVTFNPYGTTASSAKVFLNRIMTNDNIASNPKCKIAVETPDAPDTIPSIQIDFRKHPPLTLPPSMPPFPDPWSLNPGDGKQFAFNTSKMNPNELVGAMTKYTKKLQEEEDNRG</sequence>
<comment type="subcellular location">
    <subcellularLocation>
        <location evidence="1">Mitochondrion</location>
    </subcellularLocation>
</comment>
<keyword evidence="4" id="KW-0496">Mitochondrion</keyword>
<evidence type="ECO:0000256" key="2">
    <source>
        <dbReference type="ARBA" id="ARBA00005557"/>
    </source>
</evidence>
<keyword evidence="8" id="KW-1185">Reference proteome</keyword>
<evidence type="ECO:0000313" key="7">
    <source>
        <dbReference type="EMBL" id="KAJ1924620.1"/>
    </source>
</evidence>
<proteinExistence type="inferred from homology"/>
<keyword evidence="5" id="KW-0687">Ribonucleoprotein</keyword>
<keyword evidence="3" id="KW-0689">Ribosomal protein</keyword>
<evidence type="ECO:0000256" key="4">
    <source>
        <dbReference type="ARBA" id="ARBA00023128"/>
    </source>
</evidence>
<evidence type="ECO:0000256" key="5">
    <source>
        <dbReference type="ARBA" id="ARBA00023274"/>
    </source>
</evidence>
<name>A0A9W8A741_9FUNG</name>
<evidence type="ECO:0000313" key="8">
    <source>
        <dbReference type="Proteomes" id="UP001150569"/>
    </source>
</evidence>
<organism evidence="7 8">
    <name type="scientific">Tieghemiomyces parasiticus</name>
    <dbReference type="NCBI Taxonomy" id="78921"/>
    <lineage>
        <taxon>Eukaryota</taxon>
        <taxon>Fungi</taxon>
        <taxon>Fungi incertae sedis</taxon>
        <taxon>Zoopagomycota</taxon>
        <taxon>Kickxellomycotina</taxon>
        <taxon>Dimargaritomycetes</taxon>
        <taxon>Dimargaritales</taxon>
        <taxon>Dimargaritaceae</taxon>
        <taxon>Tieghemiomyces</taxon>
    </lineage>
</organism>
<protein>
    <recommendedName>
        <fullName evidence="6">Large ribosomal subunit protein mL53</fullName>
    </recommendedName>
</protein>
<dbReference type="Gene3D" id="3.40.30.10">
    <property type="entry name" value="Glutaredoxin"/>
    <property type="match status" value="1"/>
</dbReference>
<dbReference type="OrthoDB" id="4136894at2759"/>
<evidence type="ECO:0000256" key="3">
    <source>
        <dbReference type="ARBA" id="ARBA00022980"/>
    </source>
</evidence>
<dbReference type="InterPro" id="IPR042776">
    <property type="entry name" value="Ribosomal_mL53_fung"/>
</dbReference>
<dbReference type="EMBL" id="JANBPT010000262">
    <property type="protein sequence ID" value="KAJ1924620.1"/>
    <property type="molecule type" value="Genomic_DNA"/>
</dbReference>
<evidence type="ECO:0000256" key="6">
    <source>
        <dbReference type="ARBA" id="ARBA00035180"/>
    </source>
</evidence>
<dbReference type="PANTHER" id="PTHR28236:SF1">
    <property type="entry name" value="LARGE RIBOSOMAL SUBUNIT PROTEIN ML53"/>
    <property type="match status" value="1"/>
</dbReference>
<dbReference type="Pfam" id="PF10780">
    <property type="entry name" value="MRP_L53"/>
    <property type="match status" value="1"/>
</dbReference>
<dbReference type="PANTHER" id="PTHR28236">
    <property type="entry name" value="54S RIBOSOMAL PROTEIN L44, MITOCHONDRIAL"/>
    <property type="match status" value="1"/>
</dbReference>
<gene>
    <name evidence="7" type="ORF">IWQ60_005067</name>
</gene>
<comment type="similarity">
    <text evidence="2">Belongs to the mitochondrion-specific ribosomal protein mL53 family.</text>
</comment>
<evidence type="ECO:0000256" key="1">
    <source>
        <dbReference type="ARBA" id="ARBA00004173"/>
    </source>
</evidence>
<comment type="caution">
    <text evidence="7">The sequence shown here is derived from an EMBL/GenBank/DDBJ whole genome shotgun (WGS) entry which is preliminary data.</text>
</comment>
<dbReference type="GO" id="GO:0005762">
    <property type="term" value="C:mitochondrial large ribosomal subunit"/>
    <property type="evidence" value="ECO:0007669"/>
    <property type="project" value="TreeGrafter"/>
</dbReference>